<keyword evidence="4" id="KW-0808">Transferase</keyword>
<evidence type="ECO:0000256" key="3">
    <source>
        <dbReference type="ARBA" id="ARBA00022553"/>
    </source>
</evidence>
<keyword evidence="5" id="KW-0418">Kinase</keyword>
<comment type="catalytic activity">
    <reaction evidence="1">
        <text>ATP + protein L-histidine = ADP + protein N-phospho-L-histidine.</text>
        <dbReference type="EC" id="2.7.13.3"/>
    </reaction>
</comment>
<comment type="caution">
    <text evidence="9">The sequence shown here is derived from an EMBL/GenBank/DDBJ whole genome shotgun (WGS) entry which is preliminary data.</text>
</comment>
<evidence type="ECO:0000256" key="4">
    <source>
        <dbReference type="ARBA" id="ARBA00022679"/>
    </source>
</evidence>
<feature type="domain" description="Histidine kinase" evidence="8">
    <location>
        <begin position="237"/>
        <end position="456"/>
    </location>
</feature>
<gene>
    <name evidence="9" type="ORF">C5745_16980</name>
</gene>
<feature type="transmembrane region" description="Helical" evidence="7">
    <location>
        <begin position="200"/>
        <end position="222"/>
    </location>
</feature>
<dbReference type="InterPro" id="IPR036890">
    <property type="entry name" value="HATPase_C_sf"/>
</dbReference>
<dbReference type="Proteomes" id="UP000239711">
    <property type="component" value="Unassembled WGS sequence"/>
</dbReference>
<dbReference type="PROSITE" id="PS50109">
    <property type="entry name" value="HIS_KIN"/>
    <property type="match status" value="1"/>
</dbReference>
<dbReference type="AlphaFoldDB" id="A0A2S9J005"/>
<evidence type="ECO:0000313" key="9">
    <source>
        <dbReference type="EMBL" id="PRD46117.1"/>
    </source>
</evidence>
<dbReference type="GO" id="GO:0000155">
    <property type="term" value="F:phosphorelay sensor kinase activity"/>
    <property type="evidence" value="ECO:0007669"/>
    <property type="project" value="InterPro"/>
</dbReference>
<evidence type="ECO:0000256" key="2">
    <source>
        <dbReference type="ARBA" id="ARBA00012438"/>
    </source>
</evidence>
<name>A0A2S9J005_9SPHI</name>
<dbReference type="InterPro" id="IPR050351">
    <property type="entry name" value="BphY/WalK/GraS-like"/>
</dbReference>
<keyword evidence="7" id="KW-0472">Membrane</keyword>
<keyword evidence="7" id="KW-1133">Transmembrane helix</keyword>
<dbReference type="Pfam" id="PF02518">
    <property type="entry name" value="HATPase_c"/>
    <property type="match status" value="1"/>
</dbReference>
<organism evidence="9 10">
    <name type="scientific">Sphingobacterium haloxyli</name>
    <dbReference type="NCBI Taxonomy" id="2100533"/>
    <lineage>
        <taxon>Bacteria</taxon>
        <taxon>Pseudomonadati</taxon>
        <taxon>Bacteroidota</taxon>
        <taxon>Sphingobacteriia</taxon>
        <taxon>Sphingobacteriales</taxon>
        <taxon>Sphingobacteriaceae</taxon>
        <taxon>Sphingobacterium</taxon>
    </lineage>
</organism>
<dbReference type="PANTHER" id="PTHR45453">
    <property type="entry name" value="PHOSPHATE REGULON SENSOR PROTEIN PHOR"/>
    <property type="match status" value="1"/>
</dbReference>
<evidence type="ECO:0000256" key="6">
    <source>
        <dbReference type="ARBA" id="ARBA00023012"/>
    </source>
</evidence>
<dbReference type="InterPro" id="IPR005467">
    <property type="entry name" value="His_kinase_dom"/>
</dbReference>
<keyword evidence="3" id="KW-0597">Phosphoprotein</keyword>
<dbReference type="FunFam" id="3.30.565.10:FF:000006">
    <property type="entry name" value="Sensor histidine kinase WalK"/>
    <property type="match status" value="1"/>
</dbReference>
<dbReference type="RefSeq" id="WP_105718212.1">
    <property type="nucleotide sequence ID" value="NZ_PVBQ01000017.1"/>
</dbReference>
<feature type="transmembrane region" description="Helical" evidence="7">
    <location>
        <begin position="7"/>
        <end position="28"/>
    </location>
</feature>
<dbReference type="GO" id="GO:0005886">
    <property type="term" value="C:plasma membrane"/>
    <property type="evidence" value="ECO:0007669"/>
    <property type="project" value="TreeGrafter"/>
</dbReference>
<evidence type="ECO:0000259" key="8">
    <source>
        <dbReference type="PROSITE" id="PS50109"/>
    </source>
</evidence>
<dbReference type="GO" id="GO:0016036">
    <property type="term" value="P:cellular response to phosphate starvation"/>
    <property type="evidence" value="ECO:0007669"/>
    <property type="project" value="TreeGrafter"/>
</dbReference>
<evidence type="ECO:0000313" key="10">
    <source>
        <dbReference type="Proteomes" id="UP000239711"/>
    </source>
</evidence>
<evidence type="ECO:0000256" key="1">
    <source>
        <dbReference type="ARBA" id="ARBA00000085"/>
    </source>
</evidence>
<dbReference type="EMBL" id="PVBQ01000017">
    <property type="protein sequence ID" value="PRD46117.1"/>
    <property type="molecule type" value="Genomic_DNA"/>
</dbReference>
<keyword evidence="10" id="KW-1185">Reference proteome</keyword>
<dbReference type="InterPro" id="IPR036097">
    <property type="entry name" value="HisK_dim/P_sf"/>
</dbReference>
<dbReference type="PANTHER" id="PTHR45453:SF1">
    <property type="entry name" value="PHOSPHATE REGULON SENSOR PROTEIN PHOR"/>
    <property type="match status" value="1"/>
</dbReference>
<proteinExistence type="predicted"/>
<dbReference type="GO" id="GO:0004721">
    <property type="term" value="F:phosphoprotein phosphatase activity"/>
    <property type="evidence" value="ECO:0007669"/>
    <property type="project" value="TreeGrafter"/>
</dbReference>
<sequence length="459" mass="52829">MQLNAKHIRIITIVILFSILGGQAIWVYNLYKAQYRLVTQVKDEALQNAILREYTYRHEKMGGTIVSSPRFLESDTSRYITKTIQLIDTSFQVQFDRYDPYGDVKLSQFILKDHLPVNVFMLDSIFNQEFSLSGITAASTYIEYIDVKNNKVLQRSNDKNKPGEYTASELIIIDIFDTLGIKGYIQISTSAIVKTMTFQLILTALLIIICSFFLTIIIRSFFLREKTERMRQDSVNTMTHEFKRPISVAVAQIALIPHYLQNGNTDKVQRYAQQSLLELQKLNKYTERIQKLSNNKRETIILNKELINLHDFFTSLVEKYENTEEKSVKMTLSIKATETTIYADLLHFANIMDNLIENAIKYSTEDGVKIDIHVSDERNKLRISVKDDGLGISEKDLPRIFQKFYRSENKNIQQKTGFGLGLTYVKTLVEAHAGDIEVESKVGLGTKFTVSFPLRNDAE</sequence>
<evidence type="ECO:0000256" key="7">
    <source>
        <dbReference type="SAM" id="Phobius"/>
    </source>
</evidence>
<protein>
    <recommendedName>
        <fullName evidence="2">histidine kinase</fullName>
        <ecNumber evidence="2">2.7.13.3</ecNumber>
    </recommendedName>
</protein>
<dbReference type="InterPro" id="IPR004358">
    <property type="entry name" value="Sig_transdc_His_kin-like_C"/>
</dbReference>
<dbReference type="SUPFAM" id="SSF55874">
    <property type="entry name" value="ATPase domain of HSP90 chaperone/DNA topoisomerase II/histidine kinase"/>
    <property type="match status" value="1"/>
</dbReference>
<dbReference type="CDD" id="cd00075">
    <property type="entry name" value="HATPase"/>
    <property type="match status" value="1"/>
</dbReference>
<dbReference type="Gene3D" id="3.30.565.10">
    <property type="entry name" value="Histidine kinase-like ATPase, C-terminal domain"/>
    <property type="match status" value="1"/>
</dbReference>
<dbReference type="PRINTS" id="PR00344">
    <property type="entry name" value="BCTRLSENSOR"/>
</dbReference>
<reference evidence="9 10" key="1">
    <citation type="submission" date="2018-02" db="EMBL/GenBank/DDBJ databases">
        <title>The draft genome of Sphingobacterium sp. 5JN-11.</title>
        <authorList>
            <person name="Liu L."/>
            <person name="Li L."/>
            <person name="Liang L."/>
            <person name="Zhang X."/>
            <person name="Wang T."/>
        </authorList>
    </citation>
    <scope>NUCLEOTIDE SEQUENCE [LARGE SCALE GENOMIC DNA]</scope>
    <source>
        <strain evidence="9 10">5JN-11</strain>
    </source>
</reference>
<dbReference type="EC" id="2.7.13.3" evidence="2"/>
<dbReference type="InterPro" id="IPR003594">
    <property type="entry name" value="HATPase_dom"/>
</dbReference>
<keyword evidence="7" id="KW-0812">Transmembrane</keyword>
<dbReference type="SUPFAM" id="SSF47384">
    <property type="entry name" value="Homodimeric domain of signal transducing histidine kinase"/>
    <property type="match status" value="1"/>
</dbReference>
<keyword evidence="6" id="KW-0902">Two-component regulatory system</keyword>
<dbReference type="OrthoDB" id="921707at2"/>
<accession>A0A2S9J005</accession>
<evidence type="ECO:0000256" key="5">
    <source>
        <dbReference type="ARBA" id="ARBA00022777"/>
    </source>
</evidence>
<dbReference type="SMART" id="SM00387">
    <property type="entry name" value="HATPase_c"/>
    <property type="match status" value="1"/>
</dbReference>